<sequence>MVSKQGLFGDSEFKNLLADKSVKTKPLSPKLGTEIEGIQLSQLTDKQKDDLALLVEERGVVVFRGQDFKDLPFYDISSWGEYFGPLHIHPTTGTPVGQPHFHIIIRRAKSDEQQTYLANGLNTVGWHSDVTYEPQSPEIVSTIPKID</sequence>
<evidence type="ECO:0000313" key="1">
    <source>
        <dbReference type="EMBL" id="GMF03952.1"/>
    </source>
</evidence>
<comment type="caution">
    <text evidence="1">The sequence shown here is derived from an EMBL/GenBank/DDBJ whole genome shotgun (WGS) entry which is preliminary data.</text>
</comment>
<accession>A0ACB5U8H8</accession>
<dbReference type="EMBL" id="BSXS01013383">
    <property type="protein sequence ID" value="GMF03952.1"/>
    <property type="molecule type" value="Genomic_DNA"/>
</dbReference>
<dbReference type="Proteomes" id="UP001165064">
    <property type="component" value="Unassembled WGS sequence"/>
</dbReference>
<evidence type="ECO:0000313" key="2">
    <source>
        <dbReference type="Proteomes" id="UP001165064"/>
    </source>
</evidence>
<proteinExistence type="predicted"/>
<keyword evidence="2" id="KW-1185">Reference proteome</keyword>
<protein>
    <submittedName>
        <fullName evidence="1">Unnamed protein product</fullName>
    </submittedName>
</protein>
<organism evidence="1 2">
    <name type="scientific">Ambrosiozyma monospora</name>
    <name type="common">Yeast</name>
    <name type="synonym">Endomycopsis monosporus</name>
    <dbReference type="NCBI Taxonomy" id="43982"/>
    <lineage>
        <taxon>Eukaryota</taxon>
        <taxon>Fungi</taxon>
        <taxon>Dikarya</taxon>
        <taxon>Ascomycota</taxon>
        <taxon>Saccharomycotina</taxon>
        <taxon>Pichiomycetes</taxon>
        <taxon>Pichiales</taxon>
        <taxon>Pichiaceae</taxon>
        <taxon>Ambrosiozyma</taxon>
    </lineage>
</organism>
<reference evidence="1" key="1">
    <citation type="submission" date="2023-04" db="EMBL/GenBank/DDBJ databases">
        <title>Ambrosiozyma monospora NBRC 10751.</title>
        <authorList>
            <person name="Ichikawa N."/>
            <person name="Sato H."/>
            <person name="Tonouchi N."/>
        </authorList>
    </citation>
    <scope>NUCLEOTIDE SEQUENCE</scope>
    <source>
        <strain evidence="1">NBRC 10751</strain>
    </source>
</reference>
<name>A0ACB5U8H8_AMBMO</name>
<gene>
    <name evidence="1" type="ORF">Amon02_001196400</name>
</gene>